<comment type="caution">
    <text evidence="2">The sequence shown here is derived from an EMBL/GenBank/DDBJ whole genome shotgun (WGS) entry which is preliminary data.</text>
</comment>
<protein>
    <submittedName>
        <fullName evidence="2">Uncharacterized protein</fullName>
    </submittedName>
</protein>
<dbReference type="AlphaFoldDB" id="A0A699XT28"/>
<gene>
    <name evidence="2" type="ORF">Tci_933045</name>
</gene>
<organism evidence="2">
    <name type="scientific">Tanacetum cinerariifolium</name>
    <name type="common">Dalmatian daisy</name>
    <name type="synonym">Chrysanthemum cinerariifolium</name>
    <dbReference type="NCBI Taxonomy" id="118510"/>
    <lineage>
        <taxon>Eukaryota</taxon>
        <taxon>Viridiplantae</taxon>
        <taxon>Streptophyta</taxon>
        <taxon>Embryophyta</taxon>
        <taxon>Tracheophyta</taxon>
        <taxon>Spermatophyta</taxon>
        <taxon>Magnoliopsida</taxon>
        <taxon>eudicotyledons</taxon>
        <taxon>Gunneridae</taxon>
        <taxon>Pentapetalae</taxon>
        <taxon>asterids</taxon>
        <taxon>campanulids</taxon>
        <taxon>Asterales</taxon>
        <taxon>Asteraceae</taxon>
        <taxon>Asteroideae</taxon>
        <taxon>Anthemideae</taxon>
        <taxon>Anthemidinae</taxon>
        <taxon>Tanacetum</taxon>
    </lineage>
</organism>
<feature type="region of interest" description="Disordered" evidence="1">
    <location>
        <begin position="22"/>
        <end position="76"/>
    </location>
</feature>
<evidence type="ECO:0000313" key="2">
    <source>
        <dbReference type="EMBL" id="GFD61076.1"/>
    </source>
</evidence>
<accession>A0A699XT28</accession>
<feature type="compositionally biased region" description="Polar residues" evidence="1">
    <location>
        <begin position="41"/>
        <end position="54"/>
    </location>
</feature>
<sequence>LRNGQGAAAALRRRLQKWPLLAHRYRDAPPQAARRPGQGNLAAQQGEQQHSSPGQRPHRAGQPARQIRPGLGQGQL</sequence>
<feature type="non-terminal residue" evidence="2">
    <location>
        <position position="1"/>
    </location>
</feature>
<proteinExistence type="predicted"/>
<evidence type="ECO:0000256" key="1">
    <source>
        <dbReference type="SAM" id="MobiDB-lite"/>
    </source>
</evidence>
<reference evidence="2" key="1">
    <citation type="journal article" date="2019" name="Sci. Rep.">
        <title>Draft genome of Tanacetum cinerariifolium, the natural source of mosquito coil.</title>
        <authorList>
            <person name="Yamashiro T."/>
            <person name="Shiraishi A."/>
            <person name="Satake H."/>
            <person name="Nakayama K."/>
        </authorList>
    </citation>
    <scope>NUCLEOTIDE SEQUENCE</scope>
</reference>
<name>A0A699XT28_TANCI</name>
<dbReference type="EMBL" id="BKCJ011886412">
    <property type="protein sequence ID" value="GFD61076.1"/>
    <property type="molecule type" value="Genomic_DNA"/>
</dbReference>